<feature type="compositionally biased region" description="Polar residues" evidence="1">
    <location>
        <begin position="23"/>
        <end position="36"/>
    </location>
</feature>
<sequence>MTTTTGCEQKRSENGKYEKPRLTTRQDTLEQRSVNGMSPELREEVACKRRGPLSEIERRSTEEKQRHKIGSSSILSDLDAERTDCFVRYFGAAKRTIAAGVSVGRAKSAETIWDIWQGYCSKLGLDPLVEAVQDKVLARSVEDYIRHVAQTSLSVGSNDPRKRSSQAEIDFRLSRLQAALRFFGRWKSNGCFGVSTSKRHR</sequence>
<proteinExistence type="predicted"/>
<comment type="caution">
    <text evidence="2">The sequence shown here is derived from an EMBL/GenBank/DDBJ whole genome shotgun (WGS) entry which is preliminary data.</text>
</comment>
<dbReference type="Proteomes" id="UP000266841">
    <property type="component" value="Unassembled WGS sequence"/>
</dbReference>
<name>K0TA92_THAOC</name>
<feature type="compositionally biased region" description="Basic and acidic residues" evidence="1">
    <location>
        <begin position="8"/>
        <end position="21"/>
    </location>
</feature>
<evidence type="ECO:0000256" key="1">
    <source>
        <dbReference type="SAM" id="MobiDB-lite"/>
    </source>
</evidence>
<accession>K0TA92</accession>
<dbReference type="AlphaFoldDB" id="K0TA92"/>
<keyword evidence="3" id="KW-1185">Reference proteome</keyword>
<dbReference type="EMBL" id="AGNL01004017">
    <property type="protein sequence ID" value="EJK74024.1"/>
    <property type="molecule type" value="Genomic_DNA"/>
</dbReference>
<evidence type="ECO:0000313" key="2">
    <source>
        <dbReference type="EMBL" id="EJK74024.1"/>
    </source>
</evidence>
<protein>
    <submittedName>
        <fullName evidence="2">Uncharacterized protein</fullName>
    </submittedName>
</protein>
<organism evidence="2 3">
    <name type="scientific">Thalassiosira oceanica</name>
    <name type="common">Marine diatom</name>
    <dbReference type="NCBI Taxonomy" id="159749"/>
    <lineage>
        <taxon>Eukaryota</taxon>
        <taxon>Sar</taxon>
        <taxon>Stramenopiles</taxon>
        <taxon>Ochrophyta</taxon>
        <taxon>Bacillariophyta</taxon>
        <taxon>Coscinodiscophyceae</taxon>
        <taxon>Thalassiosirophycidae</taxon>
        <taxon>Thalassiosirales</taxon>
        <taxon>Thalassiosiraceae</taxon>
        <taxon>Thalassiosira</taxon>
    </lineage>
</organism>
<feature type="region of interest" description="Disordered" evidence="1">
    <location>
        <begin position="1"/>
        <end position="42"/>
    </location>
</feature>
<gene>
    <name evidence="2" type="ORF">THAOC_04325</name>
</gene>
<evidence type="ECO:0000313" key="3">
    <source>
        <dbReference type="Proteomes" id="UP000266841"/>
    </source>
</evidence>
<reference evidence="2 3" key="1">
    <citation type="journal article" date="2012" name="Genome Biol.">
        <title>Genome and low-iron response of an oceanic diatom adapted to chronic iron limitation.</title>
        <authorList>
            <person name="Lommer M."/>
            <person name="Specht M."/>
            <person name="Roy A.S."/>
            <person name="Kraemer L."/>
            <person name="Andreson R."/>
            <person name="Gutowska M.A."/>
            <person name="Wolf J."/>
            <person name="Bergner S.V."/>
            <person name="Schilhabel M.B."/>
            <person name="Klostermeier U.C."/>
            <person name="Beiko R.G."/>
            <person name="Rosenstiel P."/>
            <person name="Hippler M."/>
            <person name="Laroche J."/>
        </authorList>
    </citation>
    <scope>NUCLEOTIDE SEQUENCE [LARGE SCALE GENOMIC DNA]</scope>
    <source>
        <strain evidence="2 3">CCMP1005</strain>
    </source>
</reference>